<dbReference type="RefSeq" id="WP_272180196.1">
    <property type="nucleotide sequence ID" value="NZ_JAQOMS010000002.1"/>
</dbReference>
<keyword evidence="1" id="KW-0732">Signal</keyword>
<reference evidence="2 3" key="1">
    <citation type="submission" date="2023-01" db="EMBL/GenBank/DDBJ databases">
        <title>Psychrosphaera sp. nov., isolated from marine algae.</title>
        <authorList>
            <person name="Bayburt H."/>
            <person name="Choi B.J."/>
            <person name="Kim J.M."/>
            <person name="Choi D.G."/>
            <person name="Jeon C.O."/>
        </authorList>
    </citation>
    <scope>NUCLEOTIDE SEQUENCE [LARGE SCALE GENOMIC DNA]</scope>
    <source>
        <strain evidence="2 3">G1-22</strain>
    </source>
</reference>
<comment type="caution">
    <text evidence="2">The sequence shown here is derived from an EMBL/GenBank/DDBJ whole genome shotgun (WGS) entry which is preliminary data.</text>
</comment>
<dbReference type="Pfam" id="PF12514">
    <property type="entry name" value="DUF3718"/>
    <property type="match status" value="1"/>
</dbReference>
<evidence type="ECO:0000313" key="2">
    <source>
        <dbReference type="EMBL" id="MDC2888601.1"/>
    </source>
</evidence>
<name>A0ABT5FAM8_9GAMM</name>
<feature type="chain" id="PRO_5045564717" evidence="1">
    <location>
        <begin position="22"/>
        <end position="125"/>
    </location>
</feature>
<evidence type="ECO:0000313" key="3">
    <source>
        <dbReference type="Proteomes" id="UP001528411"/>
    </source>
</evidence>
<accession>A0ABT5FAM8</accession>
<evidence type="ECO:0000256" key="1">
    <source>
        <dbReference type="SAM" id="SignalP"/>
    </source>
</evidence>
<keyword evidence="3" id="KW-1185">Reference proteome</keyword>
<dbReference type="EMBL" id="JAQOMS010000002">
    <property type="protein sequence ID" value="MDC2888601.1"/>
    <property type="molecule type" value="Genomic_DNA"/>
</dbReference>
<sequence length="125" mass="13614">MKSVLTIVLLATMLAPTYVKANDGLAETICSYIEVDNKSRLRKVLKANNIRIRNIYDSVLCDGQTMLRFAITSEANSVGGFIVSKLPVVALNTPESNGKTLVQWADEFGHSASPVVAIARDRMGE</sequence>
<protein>
    <submittedName>
        <fullName evidence="2">DUF3718 domain-containing protein</fullName>
    </submittedName>
</protein>
<dbReference type="Proteomes" id="UP001528411">
    <property type="component" value="Unassembled WGS sequence"/>
</dbReference>
<proteinExistence type="predicted"/>
<feature type="signal peptide" evidence="1">
    <location>
        <begin position="1"/>
        <end position="21"/>
    </location>
</feature>
<gene>
    <name evidence="2" type="ORF">PN838_07295</name>
</gene>
<organism evidence="2 3">
    <name type="scientific">Psychrosphaera algicola</name>
    <dbReference type="NCBI Taxonomy" id="3023714"/>
    <lineage>
        <taxon>Bacteria</taxon>
        <taxon>Pseudomonadati</taxon>
        <taxon>Pseudomonadota</taxon>
        <taxon>Gammaproteobacteria</taxon>
        <taxon>Alteromonadales</taxon>
        <taxon>Pseudoalteromonadaceae</taxon>
        <taxon>Psychrosphaera</taxon>
    </lineage>
</organism>
<dbReference type="InterPro" id="IPR022193">
    <property type="entry name" value="DUF3718"/>
</dbReference>